<reference evidence="1 2" key="1">
    <citation type="submission" date="2021-06" db="EMBL/GenBank/DDBJ databases">
        <title>Caerostris extrusa draft genome.</title>
        <authorList>
            <person name="Kono N."/>
            <person name="Arakawa K."/>
        </authorList>
    </citation>
    <scope>NUCLEOTIDE SEQUENCE [LARGE SCALE GENOMIC DNA]</scope>
</reference>
<keyword evidence="2" id="KW-1185">Reference proteome</keyword>
<gene>
    <name evidence="1" type="ORF">CEXT_128091</name>
</gene>
<comment type="caution">
    <text evidence="1">The sequence shown here is derived from an EMBL/GenBank/DDBJ whole genome shotgun (WGS) entry which is preliminary data.</text>
</comment>
<name>A0AAV4P1S8_CAEEX</name>
<dbReference type="EMBL" id="BPLR01003944">
    <property type="protein sequence ID" value="GIX90518.1"/>
    <property type="molecule type" value="Genomic_DNA"/>
</dbReference>
<accession>A0AAV4P1S8</accession>
<organism evidence="1 2">
    <name type="scientific">Caerostris extrusa</name>
    <name type="common">Bark spider</name>
    <name type="synonym">Caerostris bankana</name>
    <dbReference type="NCBI Taxonomy" id="172846"/>
    <lineage>
        <taxon>Eukaryota</taxon>
        <taxon>Metazoa</taxon>
        <taxon>Ecdysozoa</taxon>
        <taxon>Arthropoda</taxon>
        <taxon>Chelicerata</taxon>
        <taxon>Arachnida</taxon>
        <taxon>Araneae</taxon>
        <taxon>Araneomorphae</taxon>
        <taxon>Entelegynae</taxon>
        <taxon>Araneoidea</taxon>
        <taxon>Araneidae</taxon>
        <taxon>Caerostris</taxon>
    </lineage>
</organism>
<dbReference type="AlphaFoldDB" id="A0AAV4P1S8"/>
<evidence type="ECO:0000313" key="1">
    <source>
        <dbReference type="EMBL" id="GIX90518.1"/>
    </source>
</evidence>
<dbReference type="Proteomes" id="UP001054945">
    <property type="component" value="Unassembled WGS sequence"/>
</dbReference>
<evidence type="ECO:0000313" key="2">
    <source>
        <dbReference type="Proteomes" id="UP001054945"/>
    </source>
</evidence>
<sequence length="140" mass="15457">MFGKVAKKQRDASRCKNREIFNADTTCVFDASRKPAVAPFRLSTDHDCLIRTDKAVILDFNPCDSLMKIELLDVCSALSDFSCTVEKYWKANKEQMLFPKSPLSNSAFAVSSASCCSGVVPTLDNAKQRVVSLKIPNNAN</sequence>
<protein>
    <submittedName>
        <fullName evidence="1">Uncharacterized protein</fullName>
    </submittedName>
</protein>
<proteinExistence type="predicted"/>